<evidence type="ECO:0000313" key="2">
    <source>
        <dbReference type="EMBL" id="QGX99034.1"/>
    </source>
</evidence>
<name>A0A6I6ISC6_9RHOB</name>
<dbReference type="Proteomes" id="UP000428330">
    <property type="component" value="Chromosome"/>
</dbReference>
<dbReference type="OrthoDB" id="7426224at2"/>
<dbReference type="EMBL" id="CP034348">
    <property type="protein sequence ID" value="QGX99034.1"/>
    <property type="molecule type" value="Genomic_DNA"/>
</dbReference>
<evidence type="ECO:0000256" key="1">
    <source>
        <dbReference type="SAM" id="SignalP"/>
    </source>
</evidence>
<proteinExistence type="predicted"/>
<sequence>MRARFFAALMMVFPVAASAQEGCFGAGVPLFHCTLKGGTKTLDVCLQGAAGYYRFGPGDGPAELILAHGVKDIHLTPWNGIGSNIYEELEFWAGDTTFQVHYLLERIAADNPDISGGVRVFRADQMLADLTCDPGSVVERDFDPLFQAKEQAGQCYDANTFMWSSC</sequence>
<keyword evidence="3" id="KW-1185">Reference proteome</keyword>
<dbReference type="KEGG" id="rom:EI983_12445"/>
<accession>A0A6I6ISC6</accession>
<organism evidence="2 3">
    <name type="scientific">Roseovarius faecimaris</name>
    <dbReference type="NCBI Taxonomy" id="2494550"/>
    <lineage>
        <taxon>Bacteria</taxon>
        <taxon>Pseudomonadati</taxon>
        <taxon>Pseudomonadota</taxon>
        <taxon>Alphaproteobacteria</taxon>
        <taxon>Rhodobacterales</taxon>
        <taxon>Roseobacteraceae</taxon>
        <taxon>Roseovarius</taxon>
    </lineage>
</organism>
<dbReference type="AlphaFoldDB" id="A0A6I6ISC6"/>
<evidence type="ECO:0000313" key="3">
    <source>
        <dbReference type="Proteomes" id="UP000428330"/>
    </source>
</evidence>
<keyword evidence="1" id="KW-0732">Signal</keyword>
<dbReference type="RefSeq" id="WP_157707715.1">
    <property type="nucleotide sequence ID" value="NZ_CP034348.1"/>
</dbReference>
<gene>
    <name evidence="2" type="ORF">EI983_12445</name>
</gene>
<feature type="signal peptide" evidence="1">
    <location>
        <begin position="1"/>
        <end position="19"/>
    </location>
</feature>
<protein>
    <submittedName>
        <fullName evidence="2">Uncharacterized protein</fullName>
    </submittedName>
</protein>
<feature type="chain" id="PRO_5026150891" evidence="1">
    <location>
        <begin position="20"/>
        <end position="166"/>
    </location>
</feature>
<reference evidence="3" key="1">
    <citation type="submission" date="2018-12" db="EMBL/GenBank/DDBJ databases">
        <title>Complete genome sequence of Roseovarius sp. MME-070.</title>
        <authorList>
            <person name="Nam Y.-D."/>
            <person name="Kang J."/>
            <person name="Chung W.-H."/>
            <person name="Park Y.S."/>
        </authorList>
    </citation>
    <scope>NUCLEOTIDE SEQUENCE [LARGE SCALE GENOMIC DNA]</scope>
    <source>
        <strain evidence="3">MME-070</strain>
    </source>
</reference>